<keyword evidence="12" id="KW-0472">Membrane</keyword>
<comment type="pathway">
    <text evidence="1">Cofactor biosynthesis; ubiquinone biosynthesis [regulation].</text>
</comment>
<evidence type="ECO:0000256" key="10">
    <source>
        <dbReference type="ARBA" id="ARBA00022840"/>
    </source>
</evidence>
<evidence type="ECO:0000256" key="3">
    <source>
        <dbReference type="ARBA" id="ARBA00022475"/>
    </source>
</evidence>
<gene>
    <name evidence="14" type="primary">ubiB</name>
    <name evidence="14" type="ORF">P2G67_04545</name>
</gene>
<dbReference type="NCBIfam" id="TIGR01982">
    <property type="entry name" value="UbiB"/>
    <property type="match status" value="1"/>
</dbReference>
<keyword evidence="11" id="KW-1133">Transmembrane helix</keyword>
<comment type="similarity">
    <text evidence="2">Belongs to the protein kinase superfamily. ADCK protein kinase family.</text>
</comment>
<evidence type="ECO:0000256" key="6">
    <source>
        <dbReference type="ARBA" id="ARBA00022688"/>
    </source>
</evidence>
<feature type="domain" description="Protein kinase" evidence="13">
    <location>
        <begin position="122"/>
        <end position="432"/>
    </location>
</feature>
<evidence type="ECO:0000256" key="2">
    <source>
        <dbReference type="ARBA" id="ARBA00009670"/>
    </source>
</evidence>
<keyword evidence="6" id="KW-0831">Ubiquinone biosynthesis</keyword>
<comment type="caution">
    <text evidence="14">The sequence shown here is derived from an EMBL/GenBank/DDBJ whole genome shotgun (WGS) entry which is preliminary data.</text>
</comment>
<dbReference type="Proteomes" id="UP001215503">
    <property type="component" value="Unassembled WGS sequence"/>
</dbReference>
<keyword evidence="3" id="KW-1003">Cell membrane</keyword>
<evidence type="ECO:0000256" key="7">
    <source>
        <dbReference type="ARBA" id="ARBA00022692"/>
    </source>
</evidence>
<dbReference type="InterPro" id="IPR011009">
    <property type="entry name" value="Kinase-like_dom_sf"/>
</dbReference>
<dbReference type="Pfam" id="PF03109">
    <property type="entry name" value="ABC1"/>
    <property type="match status" value="1"/>
</dbReference>
<dbReference type="InterPro" id="IPR050154">
    <property type="entry name" value="UbiB_kinase"/>
</dbReference>
<evidence type="ECO:0000256" key="11">
    <source>
        <dbReference type="ARBA" id="ARBA00022989"/>
    </source>
</evidence>
<dbReference type="CDD" id="cd13972">
    <property type="entry name" value="UbiB"/>
    <property type="match status" value="1"/>
</dbReference>
<protein>
    <submittedName>
        <fullName evidence="14">2-polyprenylphenol 6-hydroxylase</fullName>
    </submittedName>
</protein>
<keyword evidence="7" id="KW-0812">Transmembrane</keyword>
<dbReference type="InterPro" id="IPR000719">
    <property type="entry name" value="Prot_kinase_dom"/>
</dbReference>
<evidence type="ECO:0000256" key="8">
    <source>
        <dbReference type="ARBA" id="ARBA00022741"/>
    </source>
</evidence>
<reference evidence="14 15" key="1">
    <citation type="submission" date="2023-03" db="EMBL/GenBank/DDBJ databases">
        <title>Fodinicurvata sp. CAU 1616 isolated from sea sendiment.</title>
        <authorList>
            <person name="Kim W."/>
        </authorList>
    </citation>
    <scope>NUCLEOTIDE SEQUENCE [LARGE SCALE GENOMIC DNA]</scope>
    <source>
        <strain evidence="14 15">CAU 1616</strain>
    </source>
</reference>
<dbReference type="RefSeq" id="WP_275820472.1">
    <property type="nucleotide sequence ID" value="NZ_JARHUD010000002.1"/>
</dbReference>
<keyword evidence="10" id="KW-0067">ATP-binding</keyword>
<sequence length="519" mass="57922">MRHTLRLPFRLLTIARVLRRHDALSAVEALGIYPTLIALLRRVGGRTGSGRPGQKLARALTELGPSFIKFGQFLATRADLIGEQMAADLSELQDRLPAFSFEEARDILESELGRPLDDLFDHFEQKPISAASIAQVHFAITREEDPEIESREVAVKVLRPGIESAFERDLQLFYYLAYLVERTQPRLRRFKPVEVVGLFEETVRTEMDLRMEAAAASELGENFEGDPDYQVPAVDWERTARRVMTQSRLSGIRLDDRQALLAAGHDLTEVLRKASAIFFNQVFRDGFFHGDQHPGNMFVTADGGIGAVDFGIMGRLDHRTRTFLADMLLATLARDYRRLAQVQVDAGYLPPGQSMDLYAQALRAVCEPIFGRPLARISFARLLGQLFRLTESFNLSVQPQLVLLQKNMLMAEGVSRHLDPSLNIWVLAEPLITDWMRAHRGPQARVRDAGQSMIEGLERLPATLAQMESIVQQAAVGGLRLHPETVAAFTDAKRQAAGIRRAMLLAALALLLAAGALLL</sequence>
<evidence type="ECO:0000313" key="14">
    <source>
        <dbReference type="EMBL" id="MDF2095240.1"/>
    </source>
</evidence>
<keyword evidence="9" id="KW-0418">Kinase</keyword>
<dbReference type="PROSITE" id="PS50011">
    <property type="entry name" value="PROTEIN_KINASE_DOM"/>
    <property type="match status" value="1"/>
</dbReference>
<keyword evidence="8" id="KW-0547">Nucleotide-binding</keyword>
<keyword evidence="15" id="KW-1185">Reference proteome</keyword>
<accession>A0ABT5YJW5</accession>
<evidence type="ECO:0000259" key="13">
    <source>
        <dbReference type="PROSITE" id="PS50011"/>
    </source>
</evidence>
<evidence type="ECO:0000256" key="4">
    <source>
        <dbReference type="ARBA" id="ARBA00022519"/>
    </source>
</evidence>
<name>A0ABT5YJW5_9PROT</name>
<dbReference type="PANTHER" id="PTHR10566:SF113">
    <property type="entry name" value="PROTEIN ACTIVITY OF BC1 COMPLEX KINASE 7, CHLOROPLASTIC"/>
    <property type="match status" value="1"/>
</dbReference>
<keyword evidence="5" id="KW-0808">Transferase</keyword>
<evidence type="ECO:0000256" key="5">
    <source>
        <dbReference type="ARBA" id="ARBA00022679"/>
    </source>
</evidence>
<dbReference type="InterPro" id="IPR004147">
    <property type="entry name" value="ABC1_dom"/>
</dbReference>
<evidence type="ECO:0000256" key="9">
    <source>
        <dbReference type="ARBA" id="ARBA00022777"/>
    </source>
</evidence>
<keyword evidence="4" id="KW-0997">Cell inner membrane</keyword>
<organism evidence="14 15">
    <name type="scientific">Aquibaculum arenosum</name>
    <dbReference type="NCBI Taxonomy" id="3032591"/>
    <lineage>
        <taxon>Bacteria</taxon>
        <taxon>Pseudomonadati</taxon>
        <taxon>Pseudomonadota</taxon>
        <taxon>Alphaproteobacteria</taxon>
        <taxon>Rhodospirillales</taxon>
        <taxon>Rhodovibrionaceae</taxon>
        <taxon>Aquibaculum</taxon>
    </lineage>
</organism>
<evidence type="ECO:0000256" key="1">
    <source>
        <dbReference type="ARBA" id="ARBA00005020"/>
    </source>
</evidence>
<dbReference type="InterPro" id="IPR045308">
    <property type="entry name" value="UbiB_bact"/>
</dbReference>
<evidence type="ECO:0000313" key="15">
    <source>
        <dbReference type="Proteomes" id="UP001215503"/>
    </source>
</evidence>
<dbReference type="SUPFAM" id="SSF56112">
    <property type="entry name" value="Protein kinase-like (PK-like)"/>
    <property type="match status" value="1"/>
</dbReference>
<evidence type="ECO:0000256" key="12">
    <source>
        <dbReference type="ARBA" id="ARBA00023136"/>
    </source>
</evidence>
<proteinExistence type="inferred from homology"/>
<dbReference type="InterPro" id="IPR010232">
    <property type="entry name" value="UbiB"/>
</dbReference>
<dbReference type="EMBL" id="JARHUD010000002">
    <property type="protein sequence ID" value="MDF2095240.1"/>
    <property type="molecule type" value="Genomic_DNA"/>
</dbReference>
<dbReference type="PANTHER" id="PTHR10566">
    <property type="entry name" value="CHAPERONE-ACTIVITY OF BC1 COMPLEX CABC1 -RELATED"/>
    <property type="match status" value="1"/>
</dbReference>